<keyword evidence="1" id="KW-0805">Transcription regulation</keyword>
<dbReference type="Proteomes" id="UP001319870">
    <property type="component" value="Unassembled WGS sequence"/>
</dbReference>
<evidence type="ECO:0000313" key="7">
    <source>
        <dbReference type="Proteomes" id="UP001319870"/>
    </source>
</evidence>
<feature type="compositionally biased region" description="Low complexity" evidence="4">
    <location>
        <begin position="285"/>
        <end position="311"/>
    </location>
</feature>
<organism evidence="6 7">
    <name type="scientific">Isoptericola luteus</name>
    <dbReference type="NCBI Taxonomy" id="2879484"/>
    <lineage>
        <taxon>Bacteria</taxon>
        <taxon>Bacillati</taxon>
        <taxon>Actinomycetota</taxon>
        <taxon>Actinomycetes</taxon>
        <taxon>Micrococcales</taxon>
        <taxon>Promicromonosporaceae</taxon>
        <taxon>Isoptericola</taxon>
    </lineage>
</organism>
<dbReference type="InterPro" id="IPR028082">
    <property type="entry name" value="Peripla_BP_I"/>
</dbReference>
<keyword evidence="2" id="KW-0238">DNA-binding</keyword>
<keyword evidence="3" id="KW-0804">Transcription</keyword>
<protein>
    <submittedName>
        <fullName evidence="6">Substrate-binding domain-containing protein</fullName>
    </submittedName>
</protein>
<sequence>MQRANLPEVPPDVVGLVLARPARMLAIEPFFMELVAGIEEVLGAVDMSLLLHVVHDLDAELATYRRWAANGTVGATVVTNVRTDDPRPAALRELGIPYVVAGGPRPDDDAPHVWIDNARPVRDVVAYLAGLGHGVIAHVTGPAVFAHTRTRTQAFAERCRSVGVEARTIEGEYTEESGARAVQELLGLDPQPTAVVFDNDVMAIGGLEQARSSGVDVPARLSVVAWDDSALCRLSSPPLSVMHHDVHGMGRLIGEAVLDAIGGAAPVTRTAPFPRLIVRGSTSSPAAVDPAAPAAVDPAAPAAVDPAAPAAENPDPDRGTVGP</sequence>
<dbReference type="Pfam" id="PF13377">
    <property type="entry name" value="Peripla_BP_3"/>
    <property type="match status" value="1"/>
</dbReference>
<gene>
    <name evidence="6" type="ORF">LEP48_10490</name>
</gene>
<dbReference type="RefSeq" id="WP_225565542.1">
    <property type="nucleotide sequence ID" value="NZ_JAIXCQ010000006.1"/>
</dbReference>
<evidence type="ECO:0000256" key="2">
    <source>
        <dbReference type="ARBA" id="ARBA00023125"/>
    </source>
</evidence>
<dbReference type="SUPFAM" id="SSF53822">
    <property type="entry name" value="Periplasmic binding protein-like I"/>
    <property type="match status" value="1"/>
</dbReference>
<name>A0ABS7ZFH5_9MICO</name>
<evidence type="ECO:0000259" key="5">
    <source>
        <dbReference type="Pfam" id="PF13377"/>
    </source>
</evidence>
<dbReference type="EMBL" id="JAIXCQ010000006">
    <property type="protein sequence ID" value="MCA5893775.1"/>
    <property type="molecule type" value="Genomic_DNA"/>
</dbReference>
<feature type="region of interest" description="Disordered" evidence="4">
    <location>
        <begin position="283"/>
        <end position="323"/>
    </location>
</feature>
<dbReference type="CDD" id="cd06267">
    <property type="entry name" value="PBP1_LacI_sugar_binding-like"/>
    <property type="match status" value="1"/>
</dbReference>
<dbReference type="InterPro" id="IPR046335">
    <property type="entry name" value="LacI/GalR-like_sensor"/>
</dbReference>
<evidence type="ECO:0000256" key="3">
    <source>
        <dbReference type="ARBA" id="ARBA00023163"/>
    </source>
</evidence>
<keyword evidence="7" id="KW-1185">Reference proteome</keyword>
<dbReference type="PANTHER" id="PTHR30146:SF155">
    <property type="entry name" value="ALANINE RACEMASE"/>
    <property type="match status" value="1"/>
</dbReference>
<proteinExistence type="predicted"/>
<reference evidence="6 7" key="1">
    <citation type="submission" date="2021-09" db="EMBL/GenBank/DDBJ databases">
        <title>Isoptericola luteus sp. nov., a novel bacterium isolated from Harbin, the capital city of Heilongjiang province.</title>
        <authorList>
            <person name="Li J."/>
        </authorList>
    </citation>
    <scope>NUCLEOTIDE SEQUENCE [LARGE SCALE GENOMIC DNA]</scope>
    <source>
        <strain evidence="6 7">NEAU-Y5</strain>
    </source>
</reference>
<accession>A0ABS7ZFH5</accession>
<evidence type="ECO:0000313" key="6">
    <source>
        <dbReference type="EMBL" id="MCA5893775.1"/>
    </source>
</evidence>
<evidence type="ECO:0000256" key="4">
    <source>
        <dbReference type="SAM" id="MobiDB-lite"/>
    </source>
</evidence>
<dbReference type="Gene3D" id="3.40.50.2300">
    <property type="match status" value="2"/>
</dbReference>
<comment type="caution">
    <text evidence="6">The sequence shown here is derived from an EMBL/GenBank/DDBJ whole genome shotgun (WGS) entry which is preliminary data.</text>
</comment>
<dbReference type="PANTHER" id="PTHR30146">
    <property type="entry name" value="LACI-RELATED TRANSCRIPTIONAL REPRESSOR"/>
    <property type="match status" value="1"/>
</dbReference>
<feature type="domain" description="Transcriptional regulator LacI/GalR-like sensor" evidence="5">
    <location>
        <begin position="125"/>
        <end position="282"/>
    </location>
</feature>
<evidence type="ECO:0000256" key="1">
    <source>
        <dbReference type="ARBA" id="ARBA00023015"/>
    </source>
</evidence>